<feature type="transmembrane region" description="Helical" evidence="1">
    <location>
        <begin position="87"/>
        <end position="110"/>
    </location>
</feature>
<keyword evidence="1" id="KW-1133">Transmembrane helix</keyword>
<dbReference type="EMBL" id="OV121138">
    <property type="protein sequence ID" value="CAH0560922.1"/>
    <property type="molecule type" value="Genomic_DNA"/>
</dbReference>
<keyword evidence="3" id="KW-1185">Reference proteome</keyword>
<keyword evidence="1" id="KW-0812">Transmembrane</keyword>
<accession>A0A9P0FKK6</accession>
<proteinExistence type="predicted"/>
<dbReference type="Proteomes" id="UP001154078">
    <property type="component" value="Chromosome 7"/>
</dbReference>
<name>A0A9P0FKK6_BRAAE</name>
<feature type="transmembrane region" description="Helical" evidence="1">
    <location>
        <begin position="21"/>
        <end position="39"/>
    </location>
</feature>
<dbReference type="AlphaFoldDB" id="A0A9P0FKK6"/>
<dbReference type="OrthoDB" id="6784080at2759"/>
<organism evidence="2 3">
    <name type="scientific">Brassicogethes aeneus</name>
    <name type="common">Rape pollen beetle</name>
    <name type="synonym">Meligethes aeneus</name>
    <dbReference type="NCBI Taxonomy" id="1431903"/>
    <lineage>
        <taxon>Eukaryota</taxon>
        <taxon>Metazoa</taxon>
        <taxon>Ecdysozoa</taxon>
        <taxon>Arthropoda</taxon>
        <taxon>Hexapoda</taxon>
        <taxon>Insecta</taxon>
        <taxon>Pterygota</taxon>
        <taxon>Neoptera</taxon>
        <taxon>Endopterygota</taxon>
        <taxon>Coleoptera</taxon>
        <taxon>Polyphaga</taxon>
        <taxon>Cucujiformia</taxon>
        <taxon>Nitidulidae</taxon>
        <taxon>Meligethinae</taxon>
        <taxon>Brassicogethes</taxon>
    </lineage>
</organism>
<evidence type="ECO:0000313" key="3">
    <source>
        <dbReference type="Proteomes" id="UP001154078"/>
    </source>
</evidence>
<sequence length="177" mass="19531">MAENTKYVGLVKFAIAISQSVIYLILVIVLCFLATLLNVKKPPDDTFISKYEKYIFDAIGIYMILPFVLSLVLILGILQKNVTLIKIWFKIFIGVLSLLILVMLGSGIFIIIKGTLYVGCGLIGTAIVTAGLAAYYCYVSFAIIEEVNLINSRYSNEYNDSNNNSLDGRSDSNSNSC</sequence>
<keyword evidence="1" id="KW-0472">Membrane</keyword>
<gene>
    <name evidence="2" type="ORF">MELIAE_LOCUS10590</name>
</gene>
<feature type="transmembrane region" description="Helical" evidence="1">
    <location>
        <begin position="116"/>
        <end position="144"/>
    </location>
</feature>
<evidence type="ECO:0000256" key="1">
    <source>
        <dbReference type="SAM" id="Phobius"/>
    </source>
</evidence>
<reference evidence="2" key="1">
    <citation type="submission" date="2021-12" db="EMBL/GenBank/DDBJ databases">
        <authorList>
            <person name="King R."/>
        </authorList>
    </citation>
    <scope>NUCLEOTIDE SEQUENCE</scope>
</reference>
<feature type="transmembrane region" description="Helical" evidence="1">
    <location>
        <begin position="59"/>
        <end position="78"/>
    </location>
</feature>
<protein>
    <submittedName>
        <fullName evidence="2">Uncharacterized protein</fullName>
    </submittedName>
</protein>
<evidence type="ECO:0000313" key="2">
    <source>
        <dbReference type="EMBL" id="CAH0560922.1"/>
    </source>
</evidence>